<dbReference type="STRING" id="403677.D0NPJ6"/>
<dbReference type="VEuPathDB" id="FungiDB:PITG_14302"/>
<proteinExistence type="predicted"/>
<dbReference type="RefSeq" id="XP_002898800.1">
    <property type="nucleotide sequence ID" value="XM_002898754.1"/>
</dbReference>
<reference evidence="2" key="1">
    <citation type="journal article" date="2009" name="Nature">
        <title>Genome sequence and analysis of the Irish potato famine pathogen Phytophthora infestans.</title>
        <authorList>
            <consortium name="The Broad Institute Genome Sequencing Platform"/>
            <person name="Haas B.J."/>
            <person name="Kamoun S."/>
            <person name="Zody M.C."/>
            <person name="Jiang R.H."/>
            <person name="Handsaker R.E."/>
            <person name="Cano L.M."/>
            <person name="Grabherr M."/>
            <person name="Kodira C.D."/>
            <person name="Raffaele S."/>
            <person name="Torto-Alalibo T."/>
            <person name="Bozkurt T.O."/>
            <person name="Ah-Fong A.M."/>
            <person name="Alvarado L."/>
            <person name="Anderson V.L."/>
            <person name="Armstrong M.R."/>
            <person name="Avrova A."/>
            <person name="Baxter L."/>
            <person name="Beynon J."/>
            <person name="Boevink P.C."/>
            <person name="Bollmann S.R."/>
            <person name="Bos J.I."/>
            <person name="Bulone V."/>
            <person name="Cai G."/>
            <person name="Cakir C."/>
            <person name="Carrington J.C."/>
            <person name="Chawner M."/>
            <person name="Conti L."/>
            <person name="Costanzo S."/>
            <person name="Ewan R."/>
            <person name="Fahlgren N."/>
            <person name="Fischbach M.A."/>
            <person name="Fugelstad J."/>
            <person name="Gilroy E.M."/>
            <person name="Gnerre S."/>
            <person name="Green P.J."/>
            <person name="Grenville-Briggs L.J."/>
            <person name="Griffith J."/>
            <person name="Grunwald N.J."/>
            <person name="Horn K."/>
            <person name="Horner N.R."/>
            <person name="Hu C.H."/>
            <person name="Huitema E."/>
            <person name="Jeong D.H."/>
            <person name="Jones A.M."/>
            <person name="Jones J.D."/>
            <person name="Jones R.W."/>
            <person name="Karlsson E.K."/>
            <person name="Kunjeti S.G."/>
            <person name="Lamour K."/>
            <person name="Liu Z."/>
            <person name="Ma L."/>
            <person name="Maclean D."/>
            <person name="Chibucos M.C."/>
            <person name="McDonald H."/>
            <person name="McWalters J."/>
            <person name="Meijer H.J."/>
            <person name="Morgan W."/>
            <person name="Morris P.F."/>
            <person name="Munro C.A."/>
            <person name="O'Neill K."/>
            <person name="Ospina-Giraldo M."/>
            <person name="Pinzon A."/>
            <person name="Pritchard L."/>
            <person name="Ramsahoye B."/>
            <person name="Ren Q."/>
            <person name="Restrepo S."/>
            <person name="Roy S."/>
            <person name="Sadanandom A."/>
            <person name="Savidor A."/>
            <person name="Schornack S."/>
            <person name="Schwartz D.C."/>
            <person name="Schumann U.D."/>
            <person name="Schwessinger B."/>
            <person name="Seyer L."/>
            <person name="Sharpe T."/>
            <person name="Silvar C."/>
            <person name="Song J."/>
            <person name="Studholme D.J."/>
            <person name="Sykes S."/>
            <person name="Thines M."/>
            <person name="van de Vondervoort P.J."/>
            <person name="Phuntumart V."/>
            <person name="Wawra S."/>
            <person name="Weide R."/>
            <person name="Win J."/>
            <person name="Young C."/>
            <person name="Zhou S."/>
            <person name="Fry W."/>
            <person name="Meyers B.C."/>
            <person name="van West P."/>
            <person name="Ristaino J."/>
            <person name="Govers F."/>
            <person name="Birch P.R."/>
            <person name="Whisson S.C."/>
            <person name="Judelson H.S."/>
            <person name="Nusbaum C."/>
        </authorList>
    </citation>
    <scope>NUCLEOTIDE SEQUENCE [LARGE SCALE GENOMIC DNA]</scope>
    <source>
        <strain evidence="2">T30-4</strain>
    </source>
</reference>
<organism evidence="1 2">
    <name type="scientific">Phytophthora infestans (strain T30-4)</name>
    <name type="common">Potato late blight agent</name>
    <dbReference type="NCBI Taxonomy" id="403677"/>
    <lineage>
        <taxon>Eukaryota</taxon>
        <taxon>Sar</taxon>
        <taxon>Stramenopiles</taxon>
        <taxon>Oomycota</taxon>
        <taxon>Peronosporomycetes</taxon>
        <taxon>Peronosporales</taxon>
        <taxon>Peronosporaceae</taxon>
        <taxon>Phytophthora</taxon>
    </lineage>
</organism>
<dbReference type="InParanoid" id="D0NPJ6"/>
<evidence type="ECO:0000313" key="1">
    <source>
        <dbReference type="EMBL" id="EEY62558.1"/>
    </source>
</evidence>
<dbReference type="eggNOG" id="KOG0017">
    <property type="taxonomic scope" value="Eukaryota"/>
</dbReference>
<dbReference type="OrthoDB" id="93247at2759"/>
<sequence length="136" mass="15872">MMVVPVFYLNTATAEKARDFWGLFEAHTEGLPDRPRLLVFRQRLKGREAERWWGNSSIRTFSTLKVRFHNQFLRRTADELVRALFRRCLRNKRMLATLDASPASDIPEACEWLMFKDMHLAATIGAELMERTSVPS</sequence>
<gene>
    <name evidence="1" type="ORF">PITG_14302</name>
</gene>
<protein>
    <submittedName>
        <fullName evidence="1">Uncharacterized protein</fullName>
    </submittedName>
</protein>
<dbReference type="EMBL" id="DS028151">
    <property type="protein sequence ID" value="EEY62558.1"/>
    <property type="molecule type" value="Genomic_DNA"/>
</dbReference>
<keyword evidence="2" id="KW-1185">Reference proteome</keyword>
<dbReference type="HOGENOM" id="CLU_119294_0_0_1"/>
<dbReference type="GeneID" id="9479647"/>
<dbReference type="KEGG" id="pif:PITG_14302"/>
<name>D0NPJ6_PHYIT</name>
<evidence type="ECO:0000313" key="2">
    <source>
        <dbReference type="Proteomes" id="UP000006643"/>
    </source>
</evidence>
<dbReference type="Proteomes" id="UP000006643">
    <property type="component" value="Unassembled WGS sequence"/>
</dbReference>
<dbReference type="AlphaFoldDB" id="D0NPJ6"/>
<accession>D0NPJ6</accession>